<protein>
    <submittedName>
        <fullName evidence="4">Polar amino acid transport system substrate-binding protein</fullName>
    </submittedName>
</protein>
<dbReference type="Gene3D" id="3.40.50.720">
    <property type="entry name" value="NAD(P)-binding Rossmann-like Domain"/>
    <property type="match status" value="2"/>
</dbReference>
<proteinExistence type="predicted"/>
<dbReference type="GO" id="GO:0000166">
    <property type="term" value="F:nucleotide binding"/>
    <property type="evidence" value="ECO:0007669"/>
    <property type="project" value="InterPro"/>
</dbReference>
<name>A0A1X7KR49_9FLAO</name>
<organism evidence="4 5">
    <name type="scientific">Arenibacter troitsensis</name>
    <dbReference type="NCBI Taxonomy" id="188872"/>
    <lineage>
        <taxon>Bacteria</taxon>
        <taxon>Pseudomonadati</taxon>
        <taxon>Bacteroidota</taxon>
        <taxon>Flavobacteriia</taxon>
        <taxon>Flavobacteriales</taxon>
        <taxon>Flavobacteriaceae</taxon>
        <taxon>Arenibacter</taxon>
    </lineage>
</organism>
<dbReference type="RefSeq" id="WP_085499926.1">
    <property type="nucleotide sequence ID" value="NZ_FXAO01000007.1"/>
</dbReference>
<dbReference type="Gene3D" id="3.90.180.10">
    <property type="entry name" value="Medium-chain alcohol dehydrogenases, catalytic domain"/>
    <property type="match status" value="1"/>
</dbReference>
<dbReference type="PANTHER" id="PTHR43377">
    <property type="entry name" value="BILIVERDIN REDUCTASE A"/>
    <property type="match status" value="1"/>
</dbReference>
<dbReference type="Pfam" id="PF00107">
    <property type="entry name" value="ADH_zinc_N"/>
    <property type="match status" value="1"/>
</dbReference>
<dbReference type="STRING" id="188872.SAMN03080602_03177"/>
<reference evidence="5" key="1">
    <citation type="submission" date="2017-04" db="EMBL/GenBank/DDBJ databases">
        <authorList>
            <person name="Varghese N."/>
            <person name="Submissions S."/>
        </authorList>
    </citation>
    <scope>NUCLEOTIDE SEQUENCE [LARGE SCALE GENOMIC DNA]</scope>
    <source>
        <strain evidence="5">DSM 19835</strain>
    </source>
</reference>
<dbReference type="AlphaFoldDB" id="A0A1X7KR49"/>
<dbReference type="InterPro" id="IPR013149">
    <property type="entry name" value="ADH-like_C"/>
</dbReference>
<dbReference type="Gene3D" id="3.30.360.10">
    <property type="entry name" value="Dihydrodipicolinate Reductase, domain 2"/>
    <property type="match status" value="1"/>
</dbReference>
<evidence type="ECO:0000313" key="4">
    <source>
        <dbReference type="EMBL" id="SMG43617.1"/>
    </source>
</evidence>
<accession>A0A1X7KR49</accession>
<evidence type="ECO:0000259" key="1">
    <source>
        <dbReference type="Pfam" id="PF00107"/>
    </source>
</evidence>
<dbReference type="EMBL" id="FXAO01000007">
    <property type="protein sequence ID" value="SMG43617.1"/>
    <property type="molecule type" value="Genomic_DNA"/>
</dbReference>
<dbReference type="CDD" id="cd08255">
    <property type="entry name" value="2-desacetyl-2-hydroxyethyl_bacteriochlorophyllide_like"/>
    <property type="match status" value="1"/>
</dbReference>
<evidence type="ECO:0000259" key="3">
    <source>
        <dbReference type="Pfam" id="PF22725"/>
    </source>
</evidence>
<dbReference type="SUPFAM" id="SSF50129">
    <property type="entry name" value="GroES-like"/>
    <property type="match status" value="1"/>
</dbReference>
<gene>
    <name evidence="4" type="ORF">SAMN03080602_03177</name>
</gene>
<dbReference type="OrthoDB" id="9781031at2"/>
<keyword evidence="5" id="KW-1185">Reference proteome</keyword>
<dbReference type="Proteomes" id="UP000193420">
    <property type="component" value="Unassembled WGS sequence"/>
</dbReference>
<dbReference type="Pfam" id="PF01408">
    <property type="entry name" value="GFO_IDH_MocA"/>
    <property type="match status" value="1"/>
</dbReference>
<dbReference type="Pfam" id="PF22725">
    <property type="entry name" value="GFO_IDH_MocA_C3"/>
    <property type="match status" value="1"/>
</dbReference>
<feature type="domain" description="Gfo/Idh/MocA-like oxidoreductase N-terminal" evidence="2">
    <location>
        <begin position="395"/>
        <end position="514"/>
    </location>
</feature>
<feature type="domain" description="Alcohol dehydrogenase-like C-terminal" evidence="1">
    <location>
        <begin position="182"/>
        <end position="298"/>
    </location>
</feature>
<dbReference type="SUPFAM" id="SSF51735">
    <property type="entry name" value="NAD(P)-binding Rossmann-fold domains"/>
    <property type="match status" value="2"/>
</dbReference>
<evidence type="ECO:0000259" key="2">
    <source>
        <dbReference type="Pfam" id="PF01408"/>
    </source>
</evidence>
<dbReference type="InterPro" id="IPR055170">
    <property type="entry name" value="GFO_IDH_MocA-like_dom"/>
</dbReference>
<dbReference type="InterPro" id="IPR051450">
    <property type="entry name" value="Gfo/Idh/MocA_Oxidoreductases"/>
</dbReference>
<feature type="domain" description="GFO/IDH/MocA-like oxidoreductase" evidence="3">
    <location>
        <begin position="540"/>
        <end position="619"/>
    </location>
</feature>
<sequence>MKQVIQNFKTGELFVDDVPVPSLSKGTVLVENKFSLISAGTERSTVSVGKANLLGKARQRPDLVAQVLQNIKKEGLKATLDKVKTKLDSLKALGYSTSGVVHATMDTKGVFKPGDRVACAGQDYASHAEVVAIPQNLVAKIPDGVTFEEASFTTLGAIALQGVRQANPTLGENICVIGLGLLGQITCQLLNANGCNVFGIDLSPKLVEISKENGAIVSMLRNEANLMAAVENFTKGHGFDSVIITAAAPTNDPIELSAEITKKKGKVIVVGAVKMDIPRDPHFYRKELELKLSCSYGPGRYDVSYEEEGIDYPYAYVRWTEQRNMEAFLQLLARKTINLKPLITHVFDIAEAEKAYDIVLGKIKEPHIGILLKYGDNEDKLKTIYNVNATPISKINAGFIGAGSFAQSYLIPYVKTGHGSLDTVVTTKGITAKNVAEKFGFNKASSNTSDVYSNPEINTVFIATPHNSHAKYVIEGIKANKHIFVEKPLAMNYAELEEVKKVYNGNTSKLMVGFNRRFSPIAQEIKNRLKGANEPLVMNIRVNAGYIPKDHWTQIEEVGGGRIVGEMCHFIDLMQFFTDAKPVSIFADCITSENSLITVADNINVLVKFSDGSIGNLIYVANGDKSLPKEHIEVFCAGKVGIINDFRDGVFHSGNKVEKLKLAGKGHKQEILAFIDALTSEKNSPISFESIYNTTLVTFKIQDSLKTGLPQKIDDRL</sequence>
<dbReference type="InterPro" id="IPR036291">
    <property type="entry name" value="NAD(P)-bd_dom_sf"/>
</dbReference>
<dbReference type="SUPFAM" id="SSF55347">
    <property type="entry name" value="Glyceraldehyde-3-phosphate dehydrogenase-like, C-terminal domain"/>
    <property type="match status" value="1"/>
</dbReference>
<dbReference type="InterPro" id="IPR000683">
    <property type="entry name" value="Gfo/Idh/MocA-like_OxRdtase_N"/>
</dbReference>
<evidence type="ECO:0000313" key="5">
    <source>
        <dbReference type="Proteomes" id="UP000193420"/>
    </source>
</evidence>
<dbReference type="PANTHER" id="PTHR43377:SF1">
    <property type="entry name" value="BILIVERDIN REDUCTASE A"/>
    <property type="match status" value="1"/>
</dbReference>
<dbReference type="InterPro" id="IPR011032">
    <property type="entry name" value="GroES-like_sf"/>
</dbReference>